<reference evidence="2" key="1">
    <citation type="journal article" date="2022" name="Mol. Ecol. Resour.">
        <title>The genomes of chicory, endive, great burdock and yacon provide insights into Asteraceae palaeo-polyploidization history and plant inulin production.</title>
        <authorList>
            <person name="Fan W."/>
            <person name="Wang S."/>
            <person name="Wang H."/>
            <person name="Wang A."/>
            <person name="Jiang F."/>
            <person name="Liu H."/>
            <person name="Zhao H."/>
            <person name="Xu D."/>
            <person name="Zhang Y."/>
        </authorList>
    </citation>
    <scope>NUCLEOTIDE SEQUENCE [LARGE SCALE GENOMIC DNA]</scope>
    <source>
        <strain evidence="2">cv. Yunnan</strain>
    </source>
</reference>
<gene>
    <name evidence="1" type="ORF">L1987_72936</name>
</gene>
<reference evidence="1 2" key="2">
    <citation type="journal article" date="2022" name="Mol. Ecol. Resour.">
        <title>The genomes of chicory, endive, great burdock and yacon provide insights into Asteraceae paleo-polyploidization history and plant inulin production.</title>
        <authorList>
            <person name="Fan W."/>
            <person name="Wang S."/>
            <person name="Wang H."/>
            <person name="Wang A."/>
            <person name="Jiang F."/>
            <person name="Liu H."/>
            <person name="Zhao H."/>
            <person name="Xu D."/>
            <person name="Zhang Y."/>
        </authorList>
    </citation>
    <scope>NUCLEOTIDE SEQUENCE [LARGE SCALE GENOMIC DNA]</scope>
    <source>
        <strain evidence="2">cv. Yunnan</strain>
        <tissue evidence="1">Leaves</tissue>
    </source>
</reference>
<proteinExistence type="predicted"/>
<accession>A0ACB9AXF6</accession>
<sequence>MVRGSRSVVKEWGRRLALNLLWRRIREHVLAGEEKEDGSILSCYGSRCSYPFSPGIYIYSLTSLLHHLEFFVSKTSNIRF</sequence>
<organism evidence="1 2">
    <name type="scientific">Smallanthus sonchifolius</name>
    <dbReference type="NCBI Taxonomy" id="185202"/>
    <lineage>
        <taxon>Eukaryota</taxon>
        <taxon>Viridiplantae</taxon>
        <taxon>Streptophyta</taxon>
        <taxon>Embryophyta</taxon>
        <taxon>Tracheophyta</taxon>
        <taxon>Spermatophyta</taxon>
        <taxon>Magnoliopsida</taxon>
        <taxon>eudicotyledons</taxon>
        <taxon>Gunneridae</taxon>
        <taxon>Pentapetalae</taxon>
        <taxon>asterids</taxon>
        <taxon>campanulids</taxon>
        <taxon>Asterales</taxon>
        <taxon>Asteraceae</taxon>
        <taxon>Asteroideae</taxon>
        <taxon>Heliantheae alliance</taxon>
        <taxon>Millerieae</taxon>
        <taxon>Smallanthus</taxon>
    </lineage>
</organism>
<comment type="caution">
    <text evidence="1">The sequence shown here is derived from an EMBL/GenBank/DDBJ whole genome shotgun (WGS) entry which is preliminary data.</text>
</comment>
<name>A0ACB9AXF6_9ASTR</name>
<dbReference type="EMBL" id="CM042041">
    <property type="protein sequence ID" value="KAI3714339.1"/>
    <property type="molecule type" value="Genomic_DNA"/>
</dbReference>
<keyword evidence="2" id="KW-1185">Reference proteome</keyword>
<evidence type="ECO:0000313" key="2">
    <source>
        <dbReference type="Proteomes" id="UP001056120"/>
    </source>
</evidence>
<dbReference type="Proteomes" id="UP001056120">
    <property type="component" value="Linkage Group LG24"/>
</dbReference>
<protein>
    <submittedName>
        <fullName evidence="1">Uncharacterized protein</fullName>
    </submittedName>
</protein>
<evidence type="ECO:0000313" key="1">
    <source>
        <dbReference type="EMBL" id="KAI3714339.1"/>
    </source>
</evidence>